<dbReference type="PANTHER" id="PTHR12526:SF630">
    <property type="entry name" value="GLYCOSYLTRANSFERASE"/>
    <property type="match status" value="1"/>
</dbReference>
<dbReference type="RefSeq" id="WP_093883128.1">
    <property type="nucleotide sequence ID" value="NZ_FOBS01000009.1"/>
</dbReference>
<dbReference type="PANTHER" id="PTHR12526">
    <property type="entry name" value="GLYCOSYLTRANSFERASE"/>
    <property type="match status" value="1"/>
</dbReference>
<dbReference type="Proteomes" id="UP000198744">
    <property type="component" value="Unassembled WGS sequence"/>
</dbReference>
<evidence type="ECO:0000313" key="4">
    <source>
        <dbReference type="Proteomes" id="UP000198744"/>
    </source>
</evidence>
<dbReference type="GO" id="GO:0016757">
    <property type="term" value="F:glycosyltransferase activity"/>
    <property type="evidence" value="ECO:0007669"/>
    <property type="project" value="InterPro"/>
</dbReference>
<keyword evidence="3" id="KW-0808">Transferase</keyword>
<accession>A0A1H7X2F2</accession>
<feature type="domain" description="Glycosyl transferase family 1" evidence="1">
    <location>
        <begin position="193"/>
        <end position="329"/>
    </location>
</feature>
<keyword evidence="4" id="KW-1185">Reference proteome</keyword>
<organism evidence="3 4">
    <name type="scientific">Syntrophus gentianae</name>
    <dbReference type="NCBI Taxonomy" id="43775"/>
    <lineage>
        <taxon>Bacteria</taxon>
        <taxon>Pseudomonadati</taxon>
        <taxon>Thermodesulfobacteriota</taxon>
        <taxon>Syntrophia</taxon>
        <taxon>Syntrophales</taxon>
        <taxon>Syntrophaceae</taxon>
        <taxon>Syntrophus</taxon>
    </lineage>
</organism>
<dbReference type="InterPro" id="IPR028098">
    <property type="entry name" value="Glyco_trans_4-like_N"/>
</dbReference>
<dbReference type="SUPFAM" id="SSF53756">
    <property type="entry name" value="UDP-Glycosyltransferase/glycogen phosphorylase"/>
    <property type="match status" value="1"/>
</dbReference>
<dbReference type="CDD" id="cd03811">
    <property type="entry name" value="GT4_GT28_WabH-like"/>
    <property type="match status" value="1"/>
</dbReference>
<feature type="domain" description="Glycosyltransferase subfamily 4-like N-terminal" evidence="2">
    <location>
        <begin position="16"/>
        <end position="177"/>
    </location>
</feature>
<dbReference type="Gene3D" id="3.40.50.2000">
    <property type="entry name" value="Glycogen Phosphorylase B"/>
    <property type="match status" value="2"/>
</dbReference>
<evidence type="ECO:0000313" key="3">
    <source>
        <dbReference type="EMBL" id="SEM27744.1"/>
    </source>
</evidence>
<dbReference type="Pfam" id="PF13439">
    <property type="entry name" value="Glyco_transf_4"/>
    <property type="match status" value="1"/>
</dbReference>
<name>A0A1H7X2F2_9BACT</name>
<dbReference type="Pfam" id="PF00534">
    <property type="entry name" value="Glycos_transf_1"/>
    <property type="match status" value="1"/>
</dbReference>
<evidence type="ECO:0000259" key="1">
    <source>
        <dbReference type="Pfam" id="PF00534"/>
    </source>
</evidence>
<dbReference type="EMBL" id="FOBS01000009">
    <property type="protein sequence ID" value="SEM27744.1"/>
    <property type="molecule type" value="Genomic_DNA"/>
</dbReference>
<dbReference type="InterPro" id="IPR001296">
    <property type="entry name" value="Glyco_trans_1"/>
</dbReference>
<sequence length="374" mass="43154">MTKRKILFLIPNLGGGGAERVFLHLLNNLDRLKFDFHLCVLRQEGPFFSELSSDVTVINLNTSLRRSLFKVADTIRNLHPDVVLSNVCFMNLITGFARMYLPNQIPLYLARESGIPSQRKLLYKNKFLRYIELLYRLSYRLFDGIICQSDDMLFDVHKMYGVPQRKLIKINNPVDIDHIQRLANDIVATKFLPDKTNLLAVGRLNQQKGFDLLLQAMALTKNKRLHLHILGEGDEYGKLRSHAEELRLSDRVTFHGFCKNPYAYMAAADVFVMTSRYEGFPNAMVEAMALGCPTVAFQCQGGLNEIIKNCMNGYSVEFGNIREFAMLLDKGDYLNLDRKLIVKDIWNRYRLDKIVKEYEYILTNVCKKDCRETG</sequence>
<dbReference type="OrthoDB" id="9775208at2"/>
<dbReference type="STRING" id="43775.SAMN04489760_1094"/>
<proteinExistence type="predicted"/>
<gene>
    <name evidence="3" type="ORF">SAMN04489760_1094</name>
</gene>
<protein>
    <submittedName>
        <fullName evidence="3">Glycosyltransferase involved in cell wall bisynthesis</fullName>
    </submittedName>
</protein>
<reference evidence="3 4" key="1">
    <citation type="submission" date="2016-10" db="EMBL/GenBank/DDBJ databases">
        <authorList>
            <person name="de Groot N.N."/>
        </authorList>
    </citation>
    <scope>NUCLEOTIDE SEQUENCE [LARGE SCALE GENOMIC DNA]</scope>
    <source>
        <strain evidence="3 4">DSM 8423</strain>
    </source>
</reference>
<evidence type="ECO:0000259" key="2">
    <source>
        <dbReference type="Pfam" id="PF13439"/>
    </source>
</evidence>
<dbReference type="AlphaFoldDB" id="A0A1H7X2F2"/>